<evidence type="ECO:0000256" key="4">
    <source>
        <dbReference type="ARBA" id="ARBA00022989"/>
    </source>
</evidence>
<dbReference type="GO" id="GO:0004672">
    <property type="term" value="F:protein kinase activity"/>
    <property type="evidence" value="ECO:0007669"/>
    <property type="project" value="InterPro"/>
</dbReference>
<evidence type="ECO:0000259" key="6">
    <source>
        <dbReference type="PROSITE" id="PS50011"/>
    </source>
</evidence>
<dbReference type="EMBL" id="WHWC01000364">
    <property type="protein sequence ID" value="KAG8362666.1"/>
    <property type="molecule type" value="Genomic_DNA"/>
</dbReference>
<dbReference type="PANTHER" id="PTHR47974:SF19">
    <property type="entry name" value="RECEPTOR-LIKE SERINE_THREONINE-PROTEIN KINASE"/>
    <property type="match status" value="1"/>
</dbReference>
<gene>
    <name evidence="7" type="ORF">BUALT_BualtUnG0052800</name>
</gene>
<accession>A0AAV6VYW7</accession>
<dbReference type="SUPFAM" id="SSF56112">
    <property type="entry name" value="Protein kinase-like (PK-like)"/>
    <property type="match status" value="1"/>
</dbReference>
<keyword evidence="2" id="KW-0812">Transmembrane</keyword>
<dbReference type="InterPro" id="IPR011009">
    <property type="entry name" value="Kinase-like_dom_sf"/>
</dbReference>
<keyword evidence="8" id="KW-1185">Reference proteome</keyword>
<keyword evidence="3" id="KW-0732">Signal</keyword>
<dbReference type="Gene3D" id="1.10.510.10">
    <property type="entry name" value="Transferase(Phosphotransferase) domain 1"/>
    <property type="match status" value="1"/>
</dbReference>
<dbReference type="InterPro" id="IPR000719">
    <property type="entry name" value="Prot_kinase_dom"/>
</dbReference>
<keyword evidence="5" id="KW-0472">Membrane</keyword>
<reference evidence="7" key="1">
    <citation type="submission" date="2019-10" db="EMBL/GenBank/DDBJ databases">
        <authorList>
            <person name="Zhang R."/>
            <person name="Pan Y."/>
            <person name="Wang J."/>
            <person name="Ma R."/>
            <person name="Yu S."/>
        </authorList>
    </citation>
    <scope>NUCLEOTIDE SEQUENCE</scope>
    <source>
        <strain evidence="7">LA-IB0</strain>
        <tissue evidence="7">Leaf</tissue>
    </source>
</reference>
<comment type="subcellular location">
    <subcellularLocation>
        <location evidence="1">Membrane</location>
        <topology evidence="1">Single-pass membrane protein</topology>
    </subcellularLocation>
</comment>
<dbReference type="Proteomes" id="UP000826271">
    <property type="component" value="Unassembled WGS sequence"/>
</dbReference>
<evidence type="ECO:0000256" key="5">
    <source>
        <dbReference type="ARBA" id="ARBA00023136"/>
    </source>
</evidence>
<dbReference type="Pfam" id="PF00069">
    <property type="entry name" value="Pkinase"/>
    <property type="match status" value="1"/>
</dbReference>
<sequence>MRGTRGYLAPEWILGVAITTKADVYSYGMMLFEILSGRRNLEDFIEDNKKLTFPCLAASVTIEGGDVLGLLDPLLDKADVDVEEVSRVCRVACWCIQDDESIRPSMGQVVGILERVTDVNLPPMPRSLRVLGARQKEMVFFTNTSRGVSSQVKSTTLSGSSIEMRV</sequence>
<protein>
    <recommendedName>
        <fullName evidence="6">Protein kinase domain-containing protein</fullName>
    </recommendedName>
</protein>
<evidence type="ECO:0000313" key="8">
    <source>
        <dbReference type="Proteomes" id="UP000826271"/>
    </source>
</evidence>
<organism evidence="7 8">
    <name type="scientific">Buddleja alternifolia</name>
    <dbReference type="NCBI Taxonomy" id="168488"/>
    <lineage>
        <taxon>Eukaryota</taxon>
        <taxon>Viridiplantae</taxon>
        <taxon>Streptophyta</taxon>
        <taxon>Embryophyta</taxon>
        <taxon>Tracheophyta</taxon>
        <taxon>Spermatophyta</taxon>
        <taxon>Magnoliopsida</taxon>
        <taxon>eudicotyledons</taxon>
        <taxon>Gunneridae</taxon>
        <taxon>Pentapetalae</taxon>
        <taxon>asterids</taxon>
        <taxon>lamiids</taxon>
        <taxon>Lamiales</taxon>
        <taxon>Scrophulariaceae</taxon>
        <taxon>Buddlejeae</taxon>
        <taxon>Buddleja</taxon>
    </lineage>
</organism>
<feature type="domain" description="Protein kinase" evidence="6">
    <location>
        <begin position="1"/>
        <end position="116"/>
    </location>
</feature>
<name>A0AAV6VYW7_9LAMI</name>
<comment type="caution">
    <text evidence="7">The sequence shown here is derived from an EMBL/GenBank/DDBJ whole genome shotgun (WGS) entry which is preliminary data.</text>
</comment>
<dbReference type="PANTHER" id="PTHR47974">
    <property type="entry name" value="OS07G0415500 PROTEIN"/>
    <property type="match status" value="1"/>
</dbReference>
<evidence type="ECO:0000313" key="7">
    <source>
        <dbReference type="EMBL" id="KAG8362666.1"/>
    </source>
</evidence>
<proteinExistence type="predicted"/>
<dbReference type="GO" id="GO:0016020">
    <property type="term" value="C:membrane"/>
    <property type="evidence" value="ECO:0007669"/>
    <property type="project" value="UniProtKB-SubCell"/>
</dbReference>
<evidence type="ECO:0000256" key="2">
    <source>
        <dbReference type="ARBA" id="ARBA00022692"/>
    </source>
</evidence>
<dbReference type="PROSITE" id="PS50011">
    <property type="entry name" value="PROTEIN_KINASE_DOM"/>
    <property type="match status" value="1"/>
</dbReference>
<keyword evidence="4" id="KW-1133">Transmembrane helix</keyword>
<dbReference type="GO" id="GO:0005524">
    <property type="term" value="F:ATP binding"/>
    <property type="evidence" value="ECO:0007669"/>
    <property type="project" value="InterPro"/>
</dbReference>
<evidence type="ECO:0000256" key="3">
    <source>
        <dbReference type="ARBA" id="ARBA00022729"/>
    </source>
</evidence>
<evidence type="ECO:0000256" key="1">
    <source>
        <dbReference type="ARBA" id="ARBA00004167"/>
    </source>
</evidence>
<dbReference type="AlphaFoldDB" id="A0AAV6VYW7"/>